<evidence type="ECO:0000313" key="3">
    <source>
        <dbReference type="EMBL" id="SAL43496.1"/>
    </source>
</evidence>
<accession>A0A158HGN8</accession>
<keyword evidence="2" id="KW-1133">Transmembrane helix</keyword>
<sequence length="252" mass="27160">MTFMRMLESIGHTAWTTCEECGNDFPAGTYRCGRCGHAPNFLRRVTSFASAALGGKSISRPKRSRGAYPGLAEGALKFYRARRKRSTRIWWAVVLAAGAVGVWAFSGPRFSGMDLEPQAAAPNAFVTGAVIPAQSARAAASNPPLTQPATNAADGRVGEFYHALENRNLTVAHRRLADMLERASASGQLQQMQAELASREQQRDSLLHRAWHCRAVGDWQCVSDNAAQASAVDASSVSARRLVSQAAQAGRN</sequence>
<dbReference type="Proteomes" id="UP000054893">
    <property type="component" value="Unassembled WGS sequence"/>
</dbReference>
<feature type="coiled-coil region" evidence="1">
    <location>
        <begin position="182"/>
        <end position="209"/>
    </location>
</feature>
<evidence type="ECO:0000313" key="4">
    <source>
        <dbReference type="Proteomes" id="UP000054893"/>
    </source>
</evidence>
<proteinExistence type="predicted"/>
<keyword evidence="2" id="KW-0472">Membrane</keyword>
<name>A0A158HGN8_CABSO</name>
<evidence type="ECO:0008006" key="5">
    <source>
        <dbReference type="Google" id="ProtNLM"/>
    </source>
</evidence>
<dbReference type="AlphaFoldDB" id="A0A158HGN8"/>
<evidence type="ECO:0000256" key="2">
    <source>
        <dbReference type="SAM" id="Phobius"/>
    </source>
</evidence>
<reference evidence="3 4" key="1">
    <citation type="submission" date="2016-01" db="EMBL/GenBank/DDBJ databases">
        <authorList>
            <person name="Oliw E.H."/>
        </authorList>
    </citation>
    <scope>NUCLEOTIDE SEQUENCE [LARGE SCALE GENOMIC DNA]</scope>
    <source>
        <strain evidence="3">LMG 22029</strain>
    </source>
</reference>
<protein>
    <recommendedName>
        <fullName evidence="5">Zinc ribbon domain-containing protein</fullName>
    </recommendedName>
</protein>
<feature type="transmembrane region" description="Helical" evidence="2">
    <location>
        <begin position="89"/>
        <end position="106"/>
    </location>
</feature>
<dbReference type="EMBL" id="FCOC02000017">
    <property type="protein sequence ID" value="SAL43496.1"/>
    <property type="molecule type" value="Genomic_DNA"/>
</dbReference>
<organism evidence="3 4">
    <name type="scientific">Caballeronia sordidicola</name>
    <name type="common">Burkholderia sordidicola</name>
    <dbReference type="NCBI Taxonomy" id="196367"/>
    <lineage>
        <taxon>Bacteria</taxon>
        <taxon>Pseudomonadati</taxon>
        <taxon>Pseudomonadota</taxon>
        <taxon>Betaproteobacteria</taxon>
        <taxon>Burkholderiales</taxon>
        <taxon>Burkholderiaceae</taxon>
        <taxon>Caballeronia</taxon>
    </lineage>
</organism>
<evidence type="ECO:0000256" key="1">
    <source>
        <dbReference type="SAM" id="Coils"/>
    </source>
</evidence>
<keyword evidence="2" id="KW-0812">Transmembrane</keyword>
<keyword evidence="1" id="KW-0175">Coiled coil</keyword>
<gene>
    <name evidence="3" type="ORF">AWB64_04618</name>
</gene>